<keyword evidence="1" id="KW-0175">Coiled coil</keyword>
<evidence type="ECO:0000313" key="4">
    <source>
        <dbReference type="Proteomes" id="UP000799537"/>
    </source>
</evidence>
<evidence type="ECO:0000256" key="1">
    <source>
        <dbReference type="SAM" id="Coils"/>
    </source>
</evidence>
<feature type="compositionally biased region" description="Low complexity" evidence="2">
    <location>
        <begin position="379"/>
        <end position="407"/>
    </location>
</feature>
<dbReference type="EMBL" id="ML993593">
    <property type="protein sequence ID" value="KAF2167365.1"/>
    <property type="molecule type" value="Genomic_DNA"/>
</dbReference>
<protein>
    <recommendedName>
        <fullName evidence="5">HORMA domain-containing protein</fullName>
    </recommendedName>
</protein>
<proteinExistence type="predicted"/>
<evidence type="ECO:0008006" key="5">
    <source>
        <dbReference type="Google" id="ProtNLM"/>
    </source>
</evidence>
<keyword evidence="4" id="KW-1185">Reference proteome</keyword>
<evidence type="ECO:0000313" key="3">
    <source>
        <dbReference type="EMBL" id="KAF2167365.1"/>
    </source>
</evidence>
<organism evidence="3 4">
    <name type="scientific">Zasmidium cellare ATCC 36951</name>
    <dbReference type="NCBI Taxonomy" id="1080233"/>
    <lineage>
        <taxon>Eukaryota</taxon>
        <taxon>Fungi</taxon>
        <taxon>Dikarya</taxon>
        <taxon>Ascomycota</taxon>
        <taxon>Pezizomycotina</taxon>
        <taxon>Dothideomycetes</taxon>
        <taxon>Dothideomycetidae</taxon>
        <taxon>Mycosphaerellales</taxon>
        <taxon>Mycosphaerellaceae</taxon>
        <taxon>Zasmidium</taxon>
    </lineage>
</organism>
<dbReference type="RefSeq" id="XP_033668254.1">
    <property type="nucleotide sequence ID" value="XM_033812538.1"/>
</dbReference>
<gene>
    <name evidence="3" type="ORF">M409DRAFT_53970</name>
</gene>
<evidence type="ECO:0000256" key="2">
    <source>
        <dbReference type="SAM" id="MobiDB-lite"/>
    </source>
</evidence>
<feature type="region of interest" description="Disordered" evidence="2">
    <location>
        <begin position="373"/>
        <end position="407"/>
    </location>
</feature>
<reference evidence="3" key="1">
    <citation type="journal article" date="2020" name="Stud. Mycol.">
        <title>101 Dothideomycetes genomes: a test case for predicting lifestyles and emergence of pathogens.</title>
        <authorList>
            <person name="Haridas S."/>
            <person name="Albert R."/>
            <person name="Binder M."/>
            <person name="Bloem J."/>
            <person name="Labutti K."/>
            <person name="Salamov A."/>
            <person name="Andreopoulos B."/>
            <person name="Baker S."/>
            <person name="Barry K."/>
            <person name="Bills G."/>
            <person name="Bluhm B."/>
            <person name="Cannon C."/>
            <person name="Castanera R."/>
            <person name="Culley D."/>
            <person name="Daum C."/>
            <person name="Ezra D."/>
            <person name="Gonzalez J."/>
            <person name="Henrissat B."/>
            <person name="Kuo A."/>
            <person name="Liang C."/>
            <person name="Lipzen A."/>
            <person name="Lutzoni F."/>
            <person name="Magnuson J."/>
            <person name="Mondo S."/>
            <person name="Nolan M."/>
            <person name="Ohm R."/>
            <person name="Pangilinan J."/>
            <person name="Park H.-J."/>
            <person name="Ramirez L."/>
            <person name="Alfaro M."/>
            <person name="Sun H."/>
            <person name="Tritt A."/>
            <person name="Yoshinaga Y."/>
            <person name="Zwiers L.-H."/>
            <person name="Turgeon B."/>
            <person name="Goodwin S."/>
            <person name="Spatafora J."/>
            <person name="Crous P."/>
            <person name="Grigoriev I."/>
        </authorList>
    </citation>
    <scope>NUCLEOTIDE SEQUENCE</scope>
    <source>
        <strain evidence="3">ATCC 36951</strain>
    </source>
</reference>
<dbReference type="GeneID" id="54565810"/>
<dbReference type="AlphaFoldDB" id="A0A6A6CJN1"/>
<sequence length="542" mass="59280">MLLEFDIVVPTYLHELASQLTSCVQVRLKGQHYDFDIHLNKNWENYNTHKLLGFLGSVLDELNDKIQHALGAGQVFERDVAVHIISQGRSITVNLQCVPVQLQAQIKPATQRRLPAIKFASSEYENQYDSDSSDEEMPLLGECETSTSSTGGADQVEGSMKPCKRSKLRKAFHNMKEEVRDMRNALKGEVACAKKQVQRWGFEGPYRGSLYPDSTTSLHNCHANSTNLPPPTNIGFSYYTSLQRRPKHLIPAAAFQSSPSKSVNMRLLVKPFAVERLSSIPDNPQDVLAEGRWRRICSRPLANCEKGDSPAGQIETAAAAIEPNAATPSPSSSSLAASSLLPSSTSAILASTTPNPPTALPLSTIRFSSTAPSELMTMSSPTPTATSSTIASSSTSSTASTTTFSSPLSSLSSISVAFGELCDMVDRLHRLAETEHQLKLARIEKLHQRVLNIPELCASILECHDDEYDLHDTVQAAGPFLATVKGSSTLGKMLGFECKDVANYPGLGIMFWDTMNCGHIRNYHCDCSYLASVDFIDRNNAY</sequence>
<name>A0A6A6CJN1_ZASCE</name>
<accession>A0A6A6CJN1</accession>
<feature type="coiled-coil region" evidence="1">
    <location>
        <begin position="165"/>
        <end position="196"/>
    </location>
</feature>
<dbReference type="Proteomes" id="UP000799537">
    <property type="component" value="Unassembled WGS sequence"/>
</dbReference>